<sequence>MVKETEYYDVLGVNYNASASEIKKAYYIKARVVHPDKNPGDPKAAHNFQVLGEAYQVLSDPVKREAYDKDGKAGVSEDSMEDPSAVFGMLFGSDSFEDYIGQLALASIASIEIDGGPQDPIVSRKKVQEKIKELQREREEKLAQKLKDLIQPFILGNKDEFVTWANSEAHRLSQASFGEAMLHTIGYIYQRQAGRELGKSKLFMGVPFVAEWVRDKGHAIKSQVQAAAGAVSLLQIQEEMRRMQQSEGTEEDLMKQIEEKRDEMVTSLWKVNVIDIESTLSHVCRSVLRDTSVPKDVLNQRARALRKLGAIFQGAKSMYRRDRSLRTDDPTRGASSSAADP</sequence>
<evidence type="ECO:0000313" key="4">
    <source>
        <dbReference type="EMBL" id="CAA7402325.1"/>
    </source>
</evidence>
<dbReference type="Pfam" id="PF00226">
    <property type="entry name" value="DnaJ"/>
    <property type="match status" value="1"/>
</dbReference>
<evidence type="ECO:0000313" key="5">
    <source>
        <dbReference type="Proteomes" id="UP000663760"/>
    </source>
</evidence>
<dbReference type="InterPro" id="IPR026894">
    <property type="entry name" value="DnaJ_X"/>
</dbReference>
<dbReference type="PANTHER" id="PTHR44094">
    <property type="entry name" value="DNAJ HEAT SHOCK N-TERMINAL DOMAIN-CONTAINING PROTEIN"/>
    <property type="match status" value="1"/>
</dbReference>
<feature type="coiled-coil region" evidence="1">
    <location>
        <begin position="236"/>
        <end position="263"/>
    </location>
</feature>
<evidence type="ECO:0000259" key="3">
    <source>
        <dbReference type="PROSITE" id="PS50076"/>
    </source>
</evidence>
<dbReference type="AlphaFoldDB" id="A0A7I8KZA7"/>
<dbReference type="EMBL" id="LR746272">
    <property type="protein sequence ID" value="CAA7402325.1"/>
    <property type="molecule type" value="Genomic_DNA"/>
</dbReference>
<accession>A0A7I8KZA7</accession>
<dbReference type="Proteomes" id="UP000663760">
    <property type="component" value="Chromosome 9"/>
</dbReference>
<dbReference type="SUPFAM" id="SSF46565">
    <property type="entry name" value="Chaperone J-domain"/>
    <property type="match status" value="1"/>
</dbReference>
<dbReference type="PROSITE" id="PS50076">
    <property type="entry name" value="DNAJ_2"/>
    <property type="match status" value="1"/>
</dbReference>
<keyword evidence="5" id="KW-1185">Reference proteome</keyword>
<dbReference type="OrthoDB" id="10250354at2759"/>
<dbReference type="CDD" id="cd06257">
    <property type="entry name" value="DnaJ"/>
    <property type="match status" value="1"/>
</dbReference>
<dbReference type="InterPro" id="IPR036869">
    <property type="entry name" value="J_dom_sf"/>
</dbReference>
<dbReference type="PRINTS" id="PR00625">
    <property type="entry name" value="JDOMAIN"/>
</dbReference>
<dbReference type="InterPro" id="IPR052423">
    <property type="entry name" value="EMIR"/>
</dbReference>
<dbReference type="Pfam" id="PF14308">
    <property type="entry name" value="DnaJ-X"/>
    <property type="match status" value="1"/>
</dbReference>
<organism evidence="4 5">
    <name type="scientific">Spirodela intermedia</name>
    <name type="common">Intermediate duckweed</name>
    <dbReference type="NCBI Taxonomy" id="51605"/>
    <lineage>
        <taxon>Eukaryota</taxon>
        <taxon>Viridiplantae</taxon>
        <taxon>Streptophyta</taxon>
        <taxon>Embryophyta</taxon>
        <taxon>Tracheophyta</taxon>
        <taxon>Spermatophyta</taxon>
        <taxon>Magnoliopsida</taxon>
        <taxon>Liliopsida</taxon>
        <taxon>Araceae</taxon>
        <taxon>Lemnoideae</taxon>
        <taxon>Spirodela</taxon>
    </lineage>
</organism>
<dbReference type="GO" id="GO:0005783">
    <property type="term" value="C:endoplasmic reticulum"/>
    <property type="evidence" value="ECO:0007669"/>
    <property type="project" value="UniProtKB-ARBA"/>
</dbReference>
<feature type="region of interest" description="Disordered" evidence="2">
    <location>
        <begin position="321"/>
        <end position="341"/>
    </location>
</feature>
<name>A0A7I8KZA7_SPIIN</name>
<dbReference type="InterPro" id="IPR001623">
    <property type="entry name" value="DnaJ_domain"/>
</dbReference>
<gene>
    <name evidence="4" type="ORF">SI8410_09013003</name>
</gene>
<feature type="domain" description="J" evidence="3">
    <location>
        <begin position="6"/>
        <end position="71"/>
    </location>
</feature>
<reference evidence="4" key="1">
    <citation type="submission" date="2020-02" db="EMBL/GenBank/DDBJ databases">
        <authorList>
            <person name="Scholz U."/>
            <person name="Mascher M."/>
            <person name="Fiebig A."/>
        </authorList>
    </citation>
    <scope>NUCLEOTIDE SEQUENCE</scope>
</reference>
<dbReference type="PROSITE" id="PS00636">
    <property type="entry name" value="DNAJ_1"/>
    <property type="match status" value="1"/>
</dbReference>
<evidence type="ECO:0000256" key="2">
    <source>
        <dbReference type="SAM" id="MobiDB-lite"/>
    </source>
</evidence>
<keyword evidence="1" id="KW-0175">Coiled coil</keyword>
<dbReference type="SMART" id="SM00271">
    <property type="entry name" value="DnaJ"/>
    <property type="match status" value="1"/>
</dbReference>
<proteinExistence type="predicted"/>
<protein>
    <recommendedName>
        <fullName evidence="3">J domain-containing protein</fullName>
    </recommendedName>
</protein>
<feature type="compositionally biased region" description="Basic and acidic residues" evidence="2">
    <location>
        <begin position="321"/>
        <end position="331"/>
    </location>
</feature>
<evidence type="ECO:0000256" key="1">
    <source>
        <dbReference type="SAM" id="Coils"/>
    </source>
</evidence>
<dbReference type="InterPro" id="IPR018253">
    <property type="entry name" value="DnaJ_domain_CS"/>
</dbReference>
<dbReference type="Gene3D" id="1.10.287.110">
    <property type="entry name" value="DnaJ domain"/>
    <property type="match status" value="1"/>
</dbReference>
<dbReference type="PANTHER" id="PTHR44094:SF8">
    <property type="entry name" value="DNAJ HEAT SHOCK N-TERMINAL DOMAIN-CONTAINING PROTEIN-RELATED"/>
    <property type="match status" value="1"/>
</dbReference>